<dbReference type="GO" id="GO:0034399">
    <property type="term" value="C:nuclear periphery"/>
    <property type="evidence" value="ECO:0007669"/>
    <property type="project" value="EnsemblFungi"/>
</dbReference>
<evidence type="ECO:0000256" key="1">
    <source>
        <dbReference type="ARBA" id="ARBA00022670"/>
    </source>
</evidence>
<dbReference type="FunCoup" id="J9DAF2">
    <property type="interactions" value="275"/>
</dbReference>
<dbReference type="MEROPS" id="M67.A10"/>
<proteinExistence type="predicted"/>
<dbReference type="OrthoDB" id="605656at2759"/>
<evidence type="ECO:0000256" key="2">
    <source>
        <dbReference type="ARBA" id="ARBA00022723"/>
    </source>
</evidence>
<dbReference type="InterPro" id="IPR037518">
    <property type="entry name" value="MPN"/>
</dbReference>
<dbReference type="PANTHER" id="PTHR10410">
    <property type="entry name" value="EUKARYOTIC TRANSLATION INITIATION FACTOR 3 -RELATED"/>
    <property type="match status" value="1"/>
</dbReference>
<sequence length="292" mass="32960">MDFSRLDSANEPLPDSGETVQISSLALLKMLRHGRAGIPLEVMGLMLGKFVDDFTIIVNDVYAMPQTGTGVTVEAVDPVYQTQMSEALSLVNKDDDVVGWYHSHPGFGCWLSSVDMATQDSFERLHKRAIAVVIDPIQSVKGKVVLDAFRLINNNFLMGGIEPRQVTNNMGFLAKPSIVALLHGLNRQYYSFRITYKKTILEQQMLLSMSKKSWAESLKIRKVENEEGIARDAENYLKTVESEKNLSQKEVEVSRIGKIDYRKRLLEKAENMGNNNILRNLLISIHSHIFRS</sequence>
<dbReference type="GO" id="GO:0032436">
    <property type="term" value="P:positive regulation of proteasomal ubiquitin-dependent protein catabolic process"/>
    <property type="evidence" value="ECO:0007669"/>
    <property type="project" value="EnsemblFungi"/>
</dbReference>
<dbReference type="GO" id="GO:0043161">
    <property type="term" value="P:proteasome-mediated ubiquitin-dependent protein catabolic process"/>
    <property type="evidence" value="ECO:0007669"/>
    <property type="project" value="EnsemblFungi"/>
</dbReference>
<dbReference type="GO" id="GO:0043248">
    <property type="term" value="P:proteasome assembly"/>
    <property type="evidence" value="ECO:0007669"/>
    <property type="project" value="EnsemblFungi"/>
</dbReference>
<evidence type="ECO:0000259" key="7">
    <source>
        <dbReference type="PROSITE" id="PS50249"/>
    </source>
</evidence>
<dbReference type="GO" id="GO:0005739">
    <property type="term" value="C:mitochondrion"/>
    <property type="evidence" value="ECO:0007669"/>
    <property type="project" value="EnsemblFungi"/>
</dbReference>
<keyword evidence="3" id="KW-0378">Hydrolase</keyword>
<dbReference type="SMART" id="SM00232">
    <property type="entry name" value="JAB_MPN"/>
    <property type="match status" value="1"/>
</dbReference>
<evidence type="ECO:0000256" key="5">
    <source>
        <dbReference type="ARBA" id="ARBA00022942"/>
    </source>
</evidence>
<dbReference type="GO" id="GO:0034515">
    <property type="term" value="C:proteasome storage granule"/>
    <property type="evidence" value="ECO:0007669"/>
    <property type="project" value="EnsemblFungi"/>
</dbReference>
<dbReference type="HOGENOM" id="CLU_052991_0_1_1"/>
<dbReference type="GO" id="GO:0008541">
    <property type="term" value="C:proteasome regulatory particle, lid subcomplex"/>
    <property type="evidence" value="ECO:0007669"/>
    <property type="project" value="EnsemblFungi"/>
</dbReference>
<keyword evidence="5" id="KW-0647">Proteasome</keyword>
<dbReference type="VEuPathDB" id="MicrosporidiaDB:EDEG_01079"/>
<dbReference type="InterPro" id="IPR000555">
    <property type="entry name" value="JAMM/MPN+_dom"/>
</dbReference>
<keyword evidence="4" id="KW-0862">Zinc</keyword>
<keyword evidence="2" id="KW-0479">Metal-binding</keyword>
<name>J9DAF2_EDHAE</name>
<dbReference type="InterPro" id="IPR050242">
    <property type="entry name" value="JAMM_MPN+_peptidase_M67A"/>
</dbReference>
<evidence type="ECO:0000256" key="4">
    <source>
        <dbReference type="ARBA" id="ARBA00022833"/>
    </source>
</evidence>
<dbReference type="Gene3D" id="3.40.140.10">
    <property type="entry name" value="Cytidine Deaminase, domain 2"/>
    <property type="match status" value="1"/>
</dbReference>
<dbReference type="InterPro" id="IPR056263">
    <property type="entry name" value="RPN11_C"/>
</dbReference>
<evidence type="ECO:0000256" key="6">
    <source>
        <dbReference type="ARBA" id="ARBA00023049"/>
    </source>
</evidence>
<keyword evidence="9" id="KW-1185">Reference proteome</keyword>
<dbReference type="GO" id="GO:0140492">
    <property type="term" value="F:metal-dependent deubiquitinase activity"/>
    <property type="evidence" value="ECO:0007669"/>
    <property type="project" value="EnsemblFungi"/>
</dbReference>
<organism evidence="8 9">
    <name type="scientific">Edhazardia aedis (strain USNM 41457)</name>
    <name type="common">Microsporidian parasite</name>
    <dbReference type="NCBI Taxonomy" id="1003232"/>
    <lineage>
        <taxon>Eukaryota</taxon>
        <taxon>Fungi</taxon>
        <taxon>Fungi incertae sedis</taxon>
        <taxon>Microsporidia</taxon>
        <taxon>Edhazardia</taxon>
    </lineage>
</organism>
<dbReference type="GO" id="GO:0000266">
    <property type="term" value="P:mitochondrial fission"/>
    <property type="evidence" value="ECO:0007669"/>
    <property type="project" value="EnsemblFungi"/>
</dbReference>
<dbReference type="PROSITE" id="PS50249">
    <property type="entry name" value="MPN"/>
    <property type="match status" value="1"/>
</dbReference>
<dbReference type="GO" id="GO:0016579">
    <property type="term" value="P:protein deubiquitination"/>
    <property type="evidence" value="ECO:0007669"/>
    <property type="project" value="EnsemblFungi"/>
</dbReference>
<evidence type="ECO:0000313" key="9">
    <source>
        <dbReference type="Proteomes" id="UP000003163"/>
    </source>
</evidence>
<dbReference type="GO" id="GO:0046872">
    <property type="term" value="F:metal ion binding"/>
    <property type="evidence" value="ECO:0007669"/>
    <property type="project" value="UniProtKB-KW"/>
</dbReference>
<comment type="caution">
    <text evidence="8">The sequence shown here is derived from an EMBL/GenBank/DDBJ whole genome shotgun (WGS) entry which is preliminary data.</text>
</comment>
<dbReference type="OMA" id="PCEILAD"/>
<gene>
    <name evidence="8" type="ORF">EDEG_01079</name>
</gene>
<dbReference type="Pfam" id="PF23594">
    <property type="entry name" value="RPN11_C"/>
    <property type="match status" value="1"/>
</dbReference>
<feature type="domain" description="MPN" evidence="7">
    <location>
        <begin position="20"/>
        <end position="155"/>
    </location>
</feature>
<evidence type="ECO:0000313" key="8">
    <source>
        <dbReference type="EMBL" id="EJW04716.1"/>
    </source>
</evidence>
<keyword evidence="6" id="KW-0482">Metalloprotease</keyword>
<dbReference type="GO" id="GO:0005829">
    <property type="term" value="C:cytosol"/>
    <property type="evidence" value="ECO:0007669"/>
    <property type="project" value="EnsemblFungi"/>
</dbReference>
<dbReference type="SUPFAM" id="SSF102712">
    <property type="entry name" value="JAB1/MPN domain"/>
    <property type="match status" value="1"/>
</dbReference>
<dbReference type="Proteomes" id="UP000003163">
    <property type="component" value="Unassembled WGS sequence"/>
</dbReference>
<dbReference type="EMBL" id="AFBI03000014">
    <property type="protein sequence ID" value="EJW04716.1"/>
    <property type="molecule type" value="Genomic_DNA"/>
</dbReference>
<dbReference type="InParanoid" id="J9DAF2"/>
<dbReference type="Pfam" id="PF01398">
    <property type="entry name" value="JAB"/>
    <property type="match status" value="1"/>
</dbReference>
<keyword evidence="1" id="KW-0645">Protease</keyword>
<dbReference type="GO" id="GO:0016559">
    <property type="term" value="P:peroxisome fission"/>
    <property type="evidence" value="ECO:0007669"/>
    <property type="project" value="EnsemblFungi"/>
</dbReference>
<evidence type="ECO:0000256" key="3">
    <source>
        <dbReference type="ARBA" id="ARBA00022801"/>
    </source>
</evidence>
<accession>J9DAF2</accession>
<reference evidence="8 9" key="1">
    <citation type="submission" date="2011-08" db="EMBL/GenBank/DDBJ databases">
        <authorList>
            <person name="Liu Z.J."/>
            <person name="Shi F.L."/>
            <person name="Lu J.Q."/>
            <person name="Li M."/>
            <person name="Wang Z.L."/>
        </authorList>
    </citation>
    <scope>NUCLEOTIDE SEQUENCE [LARGE SCALE GENOMIC DNA]</scope>
    <source>
        <strain evidence="8 9">USNM 41457</strain>
    </source>
</reference>
<protein>
    <recommendedName>
        <fullName evidence="7">MPN domain-containing protein</fullName>
    </recommendedName>
</protein>
<dbReference type="CDD" id="cd08069">
    <property type="entry name" value="MPN_RPN11_CSN5"/>
    <property type="match status" value="1"/>
</dbReference>
<dbReference type="GO" id="GO:1902906">
    <property type="term" value="P:proteasome storage granule assembly"/>
    <property type="evidence" value="ECO:0007669"/>
    <property type="project" value="EnsemblFungi"/>
</dbReference>
<dbReference type="STRING" id="1003232.J9DAF2"/>
<reference evidence="9" key="2">
    <citation type="submission" date="2015-07" db="EMBL/GenBank/DDBJ databases">
        <title>Contrasting host-pathogen interactions and genome evolution in two generalist and specialist microsporidian pathogens of mosquitoes.</title>
        <authorList>
            <consortium name="The Broad Institute Genomics Platform"/>
            <consortium name="The Broad Institute Genome Sequencing Center for Infectious Disease"/>
            <person name="Cuomo C.A."/>
            <person name="Sanscrainte N.D."/>
            <person name="Goldberg J.M."/>
            <person name="Heiman D."/>
            <person name="Young S."/>
            <person name="Zeng Q."/>
            <person name="Becnel J.J."/>
            <person name="Birren B.W."/>
        </authorList>
    </citation>
    <scope>NUCLEOTIDE SEQUENCE [LARGE SCALE GENOMIC DNA]</scope>
    <source>
        <strain evidence="9">USNM 41457</strain>
    </source>
</reference>
<dbReference type="AlphaFoldDB" id="J9DAF2"/>
<dbReference type="FunFam" id="3.40.140.10:FF:000026">
    <property type="entry name" value="26S proteasome non-ATPase regulatory subunit 14"/>
    <property type="match status" value="1"/>
</dbReference>